<dbReference type="SUPFAM" id="SSF140453">
    <property type="entry name" value="EsxAB dimer-like"/>
    <property type="match status" value="1"/>
</dbReference>
<organism evidence="2 3">
    <name type="scientific">Boudabousia liubingyangii</name>
    <dbReference type="NCBI Taxonomy" id="1921764"/>
    <lineage>
        <taxon>Bacteria</taxon>
        <taxon>Bacillati</taxon>
        <taxon>Actinomycetota</taxon>
        <taxon>Actinomycetes</taxon>
        <taxon>Actinomycetales</taxon>
        <taxon>Actinomycetaceae</taxon>
        <taxon>Boudabousia</taxon>
    </lineage>
</organism>
<dbReference type="Pfam" id="PF06013">
    <property type="entry name" value="WXG100"/>
    <property type="match status" value="1"/>
</dbReference>
<proteinExistence type="inferred from homology"/>
<evidence type="ECO:0000313" key="2">
    <source>
        <dbReference type="EMBL" id="OKL47873.1"/>
    </source>
</evidence>
<dbReference type="InterPro" id="IPR010310">
    <property type="entry name" value="T7SS_ESAT-6-like"/>
</dbReference>
<evidence type="ECO:0000256" key="1">
    <source>
        <dbReference type="RuleBase" id="RU362001"/>
    </source>
</evidence>
<protein>
    <recommendedName>
        <fullName evidence="1">ESAT-6-like protein</fullName>
    </recommendedName>
</protein>
<dbReference type="EMBL" id="MQSV01000003">
    <property type="protein sequence ID" value="OKL47873.1"/>
    <property type="molecule type" value="Genomic_DNA"/>
</dbReference>
<accession>A0A1Q5PLF4</accession>
<dbReference type="RefSeq" id="WP_073709233.1">
    <property type="nucleotide sequence ID" value="NZ_MQSV01000003.1"/>
</dbReference>
<dbReference type="Gene3D" id="1.10.287.1060">
    <property type="entry name" value="ESAT-6-like"/>
    <property type="match status" value="1"/>
</dbReference>
<keyword evidence="3" id="KW-1185">Reference proteome</keyword>
<gene>
    <name evidence="2" type="ORF">BSR29_05120</name>
</gene>
<sequence length="96" mass="10188">MSAFNVDSAQISAASSATSAAGAQIRAEVQSIIAQLQSLQNNWQGAAQVAFAQSVSQWQAVHAQVDQALEDLSKRMMLAAQTYADAESQAHSLFSF</sequence>
<comment type="caution">
    <text evidence="2">The sequence shown here is derived from an EMBL/GenBank/DDBJ whole genome shotgun (WGS) entry which is preliminary data.</text>
</comment>
<comment type="similarity">
    <text evidence="1">Belongs to the WXG100 family.</text>
</comment>
<dbReference type="STRING" id="1921764.BSR28_06560"/>
<dbReference type="AlphaFoldDB" id="A0A1Q5PLF4"/>
<name>A0A1Q5PLF4_9ACTO</name>
<dbReference type="InterPro" id="IPR036689">
    <property type="entry name" value="ESAT-6-like_sf"/>
</dbReference>
<dbReference type="Proteomes" id="UP000186785">
    <property type="component" value="Unassembled WGS sequence"/>
</dbReference>
<reference evidence="2 3" key="1">
    <citation type="submission" date="2016-11" db="EMBL/GenBank/DDBJ databases">
        <title>Actinomyces gypaetusis sp. nov. isolated from the vulture Gypaetus barbatus in Qinghai Tibet Plateau China.</title>
        <authorList>
            <person name="Meng X."/>
        </authorList>
    </citation>
    <scope>NUCLEOTIDE SEQUENCE [LARGE SCALE GENOMIC DNA]</scope>
    <source>
        <strain evidence="2 3">VUL4_2</strain>
    </source>
</reference>
<dbReference type="NCBIfam" id="TIGR03930">
    <property type="entry name" value="WXG100_ESAT6"/>
    <property type="match status" value="1"/>
</dbReference>
<dbReference type="OrthoDB" id="4231069at2"/>
<evidence type="ECO:0000313" key="3">
    <source>
        <dbReference type="Proteomes" id="UP000186785"/>
    </source>
</evidence>